<gene>
    <name evidence="2" type="ORF">DVR09_00860</name>
</gene>
<organism evidence="2 3">
    <name type="scientific">Erythrobacter aureus</name>
    <dbReference type="NCBI Taxonomy" id="2182384"/>
    <lineage>
        <taxon>Bacteria</taxon>
        <taxon>Pseudomonadati</taxon>
        <taxon>Pseudomonadota</taxon>
        <taxon>Alphaproteobacteria</taxon>
        <taxon>Sphingomonadales</taxon>
        <taxon>Erythrobacteraceae</taxon>
        <taxon>Erythrobacter/Porphyrobacter group</taxon>
        <taxon>Erythrobacter</taxon>
    </lineage>
</organism>
<keyword evidence="1" id="KW-0472">Membrane</keyword>
<dbReference type="KEGG" id="err:DVR09_00860"/>
<dbReference type="OrthoDB" id="7349915at2"/>
<feature type="transmembrane region" description="Helical" evidence="1">
    <location>
        <begin position="65"/>
        <end position="93"/>
    </location>
</feature>
<dbReference type="Pfam" id="PF11188">
    <property type="entry name" value="DUF2975"/>
    <property type="match status" value="1"/>
</dbReference>
<evidence type="ECO:0000313" key="3">
    <source>
        <dbReference type="Proteomes" id="UP000254508"/>
    </source>
</evidence>
<keyword evidence="1" id="KW-1133">Transmembrane helix</keyword>
<keyword evidence="1" id="KW-0812">Transmembrane</keyword>
<feature type="transmembrane region" description="Helical" evidence="1">
    <location>
        <begin position="143"/>
        <end position="163"/>
    </location>
</feature>
<feature type="transmembrane region" description="Helical" evidence="1">
    <location>
        <begin position="27"/>
        <end position="45"/>
    </location>
</feature>
<evidence type="ECO:0000313" key="2">
    <source>
        <dbReference type="EMBL" id="AXK41069.1"/>
    </source>
</evidence>
<name>A0A345YAW7_9SPHN</name>
<dbReference type="Proteomes" id="UP000254508">
    <property type="component" value="Chromosome"/>
</dbReference>
<dbReference type="AlphaFoldDB" id="A0A345YAW7"/>
<keyword evidence="3" id="KW-1185">Reference proteome</keyword>
<protein>
    <submittedName>
        <fullName evidence="2">DUF2975 domain-containing protein</fullName>
    </submittedName>
</protein>
<proteinExistence type="predicted"/>
<dbReference type="InterPro" id="IPR021354">
    <property type="entry name" value="DUF2975"/>
</dbReference>
<sequence>MSVISNFDKGDCLMLEATIWVLRVANWLNWIVATLFALLGAMLVIDPNHFREKLLDAFSTTGGEAVFIWLAVSCALVLPVAAAVHAILTRLIAIVRDTRAGAAFSDRNAHRLTIVAWALLAINLVDLAHGQLSVWASAQSGEYFGWTLSLTGWLAVPLLFLLARVFREGAAMREDLEGTV</sequence>
<reference evidence="3" key="1">
    <citation type="submission" date="2018-07" db="EMBL/GenBank/DDBJ databases">
        <title>Genome sequence of Erythrobacter strain YH-07, an antagonistic bacterium isolated from Yellow Sea.</title>
        <authorList>
            <person name="Tang T."/>
            <person name="Liu Q."/>
            <person name="Sun X."/>
        </authorList>
    </citation>
    <scope>NUCLEOTIDE SEQUENCE [LARGE SCALE GENOMIC DNA]</scope>
    <source>
        <strain evidence="3">YH-07</strain>
    </source>
</reference>
<feature type="transmembrane region" description="Helical" evidence="1">
    <location>
        <begin position="114"/>
        <end position="137"/>
    </location>
</feature>
<accession>A0A345YAW7</accession>
<dbReference type="EMBL" id="CP031357">
    <property type="protein sequence ID" value="AXK41069.1"/>
    <property type="molecule type" value="Genomic_DNA"/>
</dbReference>
<evidence type="ECO:0000256" key="1">
    <source>
        <dbReference type="SAM" id="Phobius"/>
    </source>
</evidence>